<dbReference type="PANTHER" id="PTHR33908:SF11">
    <property type="entry name" value="MEMBRANE PROTEIN"/>
    <property type="match status" value="1"/>
</dbReference>
<dbReference type="GO" id="GO:0009103">
    <property type="term" value="P:lipopolysaccharide biosynthetic process"/>
    <property type="evidence" value="ECO:0007669"/>
    <property type="project" value="UniProtKB-ARBA"/>
</dbReference>
<gene>
    <name evidence="9" type="ORF">PYK22_01929</name>
</gene>
<evidence type="ECO:0000256" key="6">
    <source>
        <dbReference type="ARBA" id="ARBA00022989"/>
    </source>
</evidence>
<feature type="transmembrane region" description="Helical" evidence="8">
    <location>
        <begin position="102"/>
        <end position="119"/>
    </location>
</feature>
<feature type="transmembrane region" description="Helical" evidence="8">
    <location>
        <begin position="346"/>
        <end position="363"/>
    </location>
</feature>
<feature type="transmembrane region" description="Helical" evidence="8">
    <location>
        <begin position="375"/>
        <end position="394"/>
    </location>
</feature>
<evidence type="ECO:0000256" key="5">
    <source>
        <dbReference type="ARBA" id="ARBA00022692"/>
    </source>
</evidence>
<dbReference type="InterPro" id="IPR050297">
    <property type="entry name" value="LipidA_mod_glycosyltrf_83"/>
</dbReference>
<reference evidence="9 10" key="2">
    <citation type="submission" date="2015-01" db="EMBL/GenBank/DDBJ databases">
        <title>Complete genome sequence of Pyrinomonas methylaliphatogenes type strain K22T.</title>
        <authorList>
            <person name="Lee K.C.Y."/>
            <person name="Power J.F."/>
            <person name="Dunfield P.F."/>
            <person name="Morgan X.C."/>
            <person name="Huttenhower C."/>
            <person name="Stott M.B."/>
        </authorList>
    </citation>
    <scope>NUCLEOTIDE SEQUENCE [LARGE SCALE GENOMIC DNA]</scope>
    <source>
        <strain evidence="9 10">K22</strain>
    </source>
</reference>
<feature type="transmembrane region" description="Helical" evidence="8">
    <location>
        <begin position="172"/>
        <end position="205"/>
    </location>
</feature>
<dbReference type="GO" id="GO:0005886">
    <property type="term" value="C:plasma membrane"/>
    <property type="evidence" value="ECO:0007669"/>
    <property type="project" value="UniProtKB-SubCell"/>
</dbReference>
<evidence type="ECO:0000256" key="3">
    <source>
        <dbReference type="ARBA" id="ARBA00022676"/>
    </source>
</evidence>
<evidence type="ECO:0000256" key="7">
    <source>
        <dbReference type="ARBA" id="ARBA00023136"/>
    </source>
</evidence>
<dbReference type="Proteomes" id="UP000031518">
    <property type="component" value="Unassembled WGS sequence"/>
</dbReference>
<keyword evidence="2" id="KW-1003">Cell membrane</keyword>
<sequence length="509" mass="57137">MFTFTKNNFMLALLALTTIYLLLAFASAVTERPGIDEGCFANPALNLIRSGHFGTTVLDSSANGLTRIEQRTYWVMPLHLLLQAAWYKVFGFSLFTMRGMSIFWGLIALFSWFFILKTLSGSREMALLMFFLMSVDYIFINIASSGRMDMMSAALGALSFLTYLKLREKNLYLAILLSQSLVVCSGLTHPNGGLVAFFGSLFLVLYFDHNMLRLKHLAFGIIPYIVGGACWLIYIMQDPIAFKVQFTANATMSGRLSLLSAPWRGFFLEFQKRYPLVFGLSGHSAGRTGPIYLKSIVLVAYLTGVIGSLLKPDIRRHKGLKALLFLTTISFCVLAIFDGQKLHYNMIYIAPLYVALLSSWGYVSLNEYKSKPLKTLFAISLLGVAMFQAGGIFLRAAQNSYSNDYLPAVNYLKQHALPSDLIMGSAALGFGLGFPDNLTDDVRLGFFSGKKPDYIVIEGEYDLAHQVYKEKAPEIYSHILKTLKDYQLVYVSRTFRIYHRSNEHKPSTN</sequence>
<dbReference type="AlphaFoldDB" id="A0A0B6X0J0"/>
<dbReference type="EMBL" id="CBXV010000006">
    <property type="protein sequence ID" value="CDM65920.1"/>
    <property type="molecule type" value="Genomic_DNA"/>
</dbReference>
<protein>
    <submittedName>
        <fullName evidence="9">PMT family glycosyltransferase, 4-amino-4-deoxy-L-arabinose transferase</fullName>
    </submittedName>
</protein>
<evidence type="ECO:0000313" key="10">
    <source>
        <dbReference type="Proteomes" id="UP000031518"/>
    </source>
</evidence>
<evidence type="ECO:0000256" key="4">
    <source>
        <dbReference type="ARBA" id="ARBA00022679"/>
    </source>
</evidence>
<feature type="transmembrane region" description="Helical" evidence="8">
    <location>
        <begin position="125"/>
        <end position="143"/>
    </location>
</feature>
<keyword evidence="7 8" id="KW-0472">Membrane</keyword>
<feature type="transmembrane region" description="Helical" evidence="8">
    <location>
        <begin position="217"/>
        <end position="236"/>
    </location>
</feature>
<dbReference type="OrthoDB" id="9827004at2"/>
<dbReference type="RefSeq" id="WP_041976557.1">
    <property type="nucleotide sequence ID" value="NZ_CBXV010000006.1"/>
</dbReference>
<keyword evidence="4 9" id="KW-0808">Transferase</keyword>
<feature type="transmembrane region" description="Helical" evidence="8">
    <location>
        <begin position="291"/>
        <end position="310"/>
    </location>
</feature>
<dbReference type="STRING" id="454194.PYK22_01929"/>
<comment type="subcellular location">
    <subcellularLocation>
        <location evidence="1">Cell membrane</location>
        <topology evidence="1">Multi-pass membrane protein</topology>
    </subcellularLocation>
</comment>
<feature type="transmembrane region" description="Helical" evidence="8">
    <location>
        <begin position="322"/>
        <end position="340"/>
    </location>
</feature>
<dbReference type="GO" id="GO:0016763">
    <property type="term" value="F:pentosyltransferase activity"/>
    <property type="evidence" value="ECO:0007669"/>
    <property type="project" value="TreeGrafter"/>
</dbReference>
<name>A0A0B6X0J0_9BACT</name>
<organism evidence="9 10">
    <name type="scientific">Pyrinomonas methylaliphatogenes</name>
    <dbReference type="NCBI Taxonomy" id="454194"/>
    <lineage>
        <taxon>Bacteria</taxon>
        <taxon>Pseudomonadati</taxon>
        <taxon>Acidobacteriota</taxon>
        <taxon>Blastocatellia</taxon>
        <taxon>Blastocatellales</taxon>
        <taxon>Pyrinomonadaceae</taxon>
        <taxon>Pyrinomonas</taxon>
    </lineage>
</organism>
<keyword evidence="10" id="KW-1185">Reference proteome</keyword>
<accession>A0A0B6X0J0</accession>
<keyword evidence="3" id="KW-0328">Glycosyltransferase</keyword>
<evidence type="ECO:0000256" key="2">
    <source>
        <dbReference type="ARBA" id="ARBA00022475"/>
    </source>
</evidence>
<keyword evidence="6 8" id="KW-1133">Transmembrane helix</keyword>
<evidence type="ECO:0000313" key="9">
    <source>
        <dbReference type="EMBL" id="CDM65920.1"/>
    </source>
</evidence>
<dbReference type="PANTHER" id="PTHR33908">
    <property type="entry name" value="MANNOSYLTRANSFERASE YKCB-RELATED"/>
    <property type="match status" value="1"/>
</dbReference>
<evidence type="ECO:0000256" key="8">
    <source>
        <dbReference type="SAM" id="Phobius"/>
    </source>
</evidence>
<proteinExistence type="predicted"/>
<keyword evidence="5 8" id="KW-0812">Transmembrane</keyword>
<reference evidence="9 10" key="1">
    <citation type="submission" date="2013-12" db="EMBL/GenBank/DDBJ databases">
        <authorList>
            <person name="Stott M."/>
        </authorList>
    </citation>
    <scope>NUCLEOTIDE SEQUENCE [LARGE SCALE GENOMIC DNA]</scope>
    <source>
        <strain evidence="9 10">K22</strain>
    </source>
</reference>
<evidence type="ECO:0000256" key="1">
    <source>
        <dbReference type="ARBA" id="ARBA00004651"/>
    </source>
</evidence>